<gene>
    <name evidence="1" type="ORF">HMI49_40500</name>
</gene>
<reference evidence="1 2" key="1">
    <citation type="submission" date="2020-05" db="EMBL/GenBank/DDBJ databases">
        <authorList>
            <person name="Whitworth D."/>
        </authorList>
    </citation>
    <scope>NUCLEOTIDE SEQUENCE [LARGE SCALE GENOMIC DNA]</scope>
    <source>
        <strain evidence="1 2">AB043B</strain>
    </source>
</reference>
<keyword evidence="2" id="KW-1185">Reference proteome</keyword>
<dbReference type="EMBL" id="JABFJV010000486">
    <property type="protein sequence ID" value="NOK39468.1"/>
    <property type="molecule type" value="Genomic_DNA"/>
</dbReference>
<organism evidence="1 2">
    <name type="scientific">Corallococcus exercitus</name>
    <dbReference type="NCBI Taxonomy" id="2316736"/>
    <lineage>
        <taxon>Bacteria</taxon>
        <taxon>Pseudomonadati</taxon>
        <taxon>Myxococcota</taxon>
        <taxon>Myxococcia</taxon>
        <taxon>Myxococcales</taxon>
        <taxon>Cystobacterineae</taxon>
        <taxon>Myxococcaceae</taxon>
        <taxon>Corallococcus</taxon>
    </lineage>
</organism>
<name>A0A7Y4KT09_9BACT</name>
<evidence type="ECO:0000313" key="1">
    <source>
        <dbReference type="EMBL" id="NOK39468.1"/>
    </source>
</evidence>
<evidence type="ECO:0000313" key="2">
    <source>
        <dbReference type="Proteomes" id="UP000563426"/>
    </source>
</evidence>
<dbReference type="AlphaFoldDB" id="A0A7Y4KT09"/>
<dbReference type="RefSeq" id="WP_171438893.1">
    <property type="nucleotide sequence ID" value="NZ_JABFJV010000486.1"/>
</dbReference>
<proteinExistence type="predicted"/>
<dbReference type="Proteomes" id="UP000563426">
    <property type="component" value="Unassembled WGS sequence"/>
</dbReference>
<protein>
    <submittedName>
        <fullName evidence="1">Uncharacterized protein</fullName>
    </submittedName>
</protein>
<comment type="caution">
    <text evidence="1">The sequence shown here is derived from an EMBL/GenBank/DDBJ whole genome shotgun (WGS) entry which is preliminary data.</text>
</comment>
<accession>A0A7Y4KT09</accession>
<sequence length="435" mass="47308">MTGQLLTWAALPLNSKVGLEAVAAALADFNPRLEGQTLRISDFFVVRIAATQVPNRLDWSYASSTAPIGATSVEFLAPHEAWLGRNTSPEVLSSMGFKGVSASITTDRYLQLTAMVCKLAALVTAVIQPLAGYMAFPVGAFVADAKDYIAKLNPGPLWSYHLGRASGWIESSGLRGFGLPEIAMPMDPSRQELFESTAYAVMQAMISNGPLPLGTVFGSKAGEFRVEAELSGAVWLQPTKPVPGLEAAARGRACVGRKRALAALIGPHSHYHLARGAQHGAQEHFFLGGECYAMTNGVSDAAQPGGRPEDQNTHVELVVHAGRLGGWASNVLAWAGQSFHAHDGSRPFRAFDRFVLPSPMQGIAAVMFWPFGHLQPEPTRRVDLWVLLPLTTEELQQFRAKPQSQGQWIQERKTRRDIHLIEQRWDALAANEARK</sequence>